<comment type="caution">
    <text evidence="14">The sequence shown here is derived from an EMBL/GenBank/DDBJ whole genome shotgun (WGS) entry which is preliminary data.</text>
</comment>
<evidence type="ECO:0000256" key="8">
    <source>
        <dbReference type="ARBA" id="ARBA00022786"/>
    </source>
</evidence>
<dbReference type="Gene3D" id="1.20.120.1750">
    <property type="match status" value="1"/>
</dbReference>
<dbReference type="EMBL" id="JAEUBG010005838">
    <property type="protein sequence ID" value="KAH3672204.1"/>
    <property type="molecule type" value="Genomic_DNA"/>
</dbReference>
<dbReference type="PROSITE" id="PS00518">
    <property type="entry name" value="ZF_RING_1"/>
    <property type="match status" value="1"/>
</dbReference>
<feature type="domain" description="RING-type" evidence="12">
    <location>
        <begin position="189"/>
        <end position="237"/>
    </location>
</feature>
<comment type="similarity">
    <text evidence="10">Belongs to the RBR family. RNF14 subfamily.</text>
</comment>
<dbReference type="InterPro" id="IPR047548">
    <property type="entry name" value="Rcat_RBR_RNF14"/>
</dbReference>
<dbReference type="PROSITE" id="PS51873">
    <property type="entry name" value="TRIAD"/>
    <property type="match status" value="1"/>
</dbReference>
<sequence length="469" mass="52929">MTGTIAEQIEELSLSQSNSTEPELSEELTVLKAIYPEIQLLNNNKALSLDLPIIPEECIELRLTKEGSTKPLKVVSSKHTTGLSFYAELPISKDNYVLTASWVSPETISIFRTHLNQIIQVNIDDGTQDTSLYEIIDYLKIDLSTLPENLSLICQNYKIDTDSEEYFNQVSNMFSAAKLENFSNSRFSCSICLENQIGSKGVILPGCDHTFCNACLSAYFDNIINQDDVLKLQCPDCPIETFSGLGAMSLSKLRALMFGREFPKHILVHIGLPEASITKYTTLVTNSIFEKIQIHYPFASSLCPRCETWIVREDLDDKLVQCRHCKYNYCVFCEHSWHGDFNACGKKMNSVPDEVVIEILENIENVTLREKYESKYGKRTLAAYISDFQAELAFKDYLDDSDDIVRCPSCSMAISKTDGCNRMKCTSCTNSFCYLCLEILENTNPYVHYTTQQGSPCRGRLFEGLLGAD</sequence>
<evidence type="ECO:0000256" key="11">
    <source>
        <dbReference type="PROSITE-ProRule" id="PRU00175"/>
    </source>
</evidence>
<proteinExistence type="inferred from homology"/>
<evidence type="ECO:0000259" key="12">
    <source>
        <dbReference type="PROSITE" id="PS50089"/>
    </source>
</evidence>
<dbReference type="Gene3D" id="3.30.40.10">
    <property type="entry name" value="Zinc/RING finger domain, C3HC4 (zinc finger)"/>
    <property type="match status" value="1"/>
</dbReference>
<evidence type="ECO:0000256" key="4">
    <source>
        <dbReference type="ARBA" id="ARBA00022679"/>
    </source>
</evidence>
<dbReference type="GO" id="GO:0008270">
    <property type="term" value="F:zinc ion binding"/>
    <property type="evidence" value="ECO:0007669"/>
    <property type="project" value="UniProtKB-KW"/>
</dbReference>
<dbReference type="InterPro" id="IPR044066">
    <property type="entry name" value="TRIAD_supradom"/>
</dbReference>
<evidence type="ECO:0000256" key="10">
    <source>
        <dbReference type="ARBA" id="ARBA00044508"/>
    </source>
</evidence>
<reference evidence="14" key="1">
    <citation type="journal article" date="2021" name="Open Biol.">
        <title>Shared evolutionary footprints suggest mitochondrial oxidative damage underlies multiple complex I losses in fungi.</title>
        <authorList>
            <person name="Schikora-Tamarit M.A."/>
            <person name="Marcet-Houben M."/>
            <person name="Nosek J."/>
            <person name="Gabaldon T."/>
        </authorList>
    </citation>
    <scope>NUCLEOTIDE SEQUENCE</scope>
    <source>
        <strain evidence="14">CBS2887</strain>
    </source>
</reference>
<dbReference type="GO" id="GO:0061630">
    <property type="term" value="F:ubiquitin protein ligase activity"/>
    <property type="evidence" value="ECO:0007669"/>
    <property type="project" value="UniProtKB-EC"/>
</dbReference>
<comment type="pathway">
    <text evidence="2">Protein modification; protein ubiquitination.</text>
</comment>
<dbReference type="InterPro" id="IPR013083">
    <property type="entry name" value="Znf_RING/FYVE/PHD"/>
</dbReference>
<dbReference type="CDD" id="cd20354">
    <property type="entry name" value="Rcat_RBR_RNF14"/>
    <property type="match status" value="1"/>
</dbReference>
<evidence type="ECO:0000259" key="13">
    <source>
        <dbReference type="PROSITE" id="PS51873"/>
    </source>
</evidence>
<protein>
    <recommendedName>
        <fullName evidence="3">RBR-type E3 ubiquitin transferase</fullName>
        <ecNumber evidence="3">2.3.2.31</ecNumber>
    </recommendedName>
</protein>
<keyword evidence="9" id="KW-0862">Zinc</keyword>
<dbReference type="SUPFAM" id="SSF57850">
    <property type="entry name" value="RING/U-box"/>
    <property type="match status" value="3"/>
</dbReference>
<dbReference type="AlphaFoldDB" id="A0A9P8PIX3"/>
<evidence type="ECO:0000256" key="6">
    <source>
        <dbReference type="ARBA" id="ARBA00022737"/>
    </source>
</evidence>
<evidence type="ECO:0000256" key="3">
    <source>
        <dbReference type="ARBA" id="ARBA00012251"/>
    </source>
</evidence>
<reference evidence="14" key="2">
    <citation type="submission" date="2021-01" db="EMBL/GenBank/DDBJ databases">
        <authorList>
            <person name="Schikora-Tamarit M.A."/>
        </authorList>
    </citation>
    <scope>NUCLEOTIDE SEQUENCE</scope>
    <source>
        <strain evidence="14">CBS2887</strain>
    </source>
</reference>
<evidence type="ECO:0000256" key="9">
    <source>
        <dbReference type="ARBA" id="ARBA00022833"/>
    </source>
</evidence>
<dbReference type="InterPro" id="IPR018957">
    <property type="entry name" value="Znf_C3HC4_RING-type"/>
</dbReference>
<keyword evidence="5" id="KW-0479">Metal-binding</keyword>
<keyword evidence="4" id="KW-0808">Transferase</keyword>
<dbReference type="OrthoDB" id="1431934at2759"/>
<evidence type="ECO:0000256" key="5">
    <source>
        <dbReference type="ARBA" id="ARBA00022723"/>
    </source>
</evidence>
<dbReference type="InterPro" id="IPR031127">
    <property type="entry name" value="E3_UB_ligase_RBR"/>
</dbReference>
<dbReference type="SMART" id="SM00647">
    <property type="entry name" value="IBR"/>
    <property type="match status" value="2"/>
</dbReference>
<evidence type="ECO:0000313" key="14">
    <source>
        <dbReference type="EMBL" id="KAH3672204.1"/>
    </source>
</evidence>
<dbReference type="InterPro" id="IPR017907">
    <property type="entry name" value="Znf_RING_CS"/>
</dbReference>
<accession>A0A9P8PIX3</accession>
<dbReference type="Pfam" id="PF00097">
    <property type="entry name" value="zf-C3HC4"/>
    <property type="match status" value="1"/>
</dbReference>
<keyword evidence="7 11" id="KW-0863">Zinc-finger</keyword>
<evidence type="ECO:0000256" key="2">
    <source>
        <dbReference type="ARBA" id="ARBA00004906"/>
    </source>
</evidence>
<dbReference type="InterPro" id="IPR001841">
    <property type="entry name" value="Znf_RING"/>
</dbReference>
<evidence type="ECO:0000313" key="15">
    <source>
        <dbReference type="Proteomes" id="UP000774326"/>
    </source>
</evidence>
<dbReference type="EC" id="2.3.2.31" evidence="3"/>
<dbReference type="Pfam" id="PF22191">
    <property type="entry name" value="IBR_1"/>
    <property type="match status" value="1"/>
</dbReference>
<dbReference type="Proteomes" id="UP000774326">
    <property type="component" value="Unassembled WGS sequence"/>
</dbReference>
<organism evidence="14 15">
    <name type="scientific">Wickerhamomyces pijperi</name>
    <name type="common">Yeast</name>
    <name type="synonym">Pichia pijperi</name>
    <dbReference type="NCBI Taxonomy" id="599730"/>
    <lineage>
        <taxon>Eukaryota</taxon>
        <taxon>Fungi</taxon>
        <taxon>Dikarya</taxon>
        <taxon>Ascomycota</taxon>
        <taxon>Saccharomycotina</taxon>
        <taxon>Saccharomycetes</taxon>
        <taxon>Phaffomycetales</taxon>
        <taxon>Wickerhamomycetaceae</taxon>
        <taxon>Wickerhamomyces</taxon>
    </lineage>
</organism>
<keyword evidence="15" id="KW-1185">Reference proteome</keyword>
<dbReference type="InterPro" id="IPR002867">
    <property type="entry name" value="IBR_dom"/>
</dbReference>
<gene>
    <name evidence="14" type="ORF">WICPIJ_010095</name>
</gene>
<dbReference type="PANTHER" id="PTHR11685">
    <property type="entry name" value="RBR FAMILY RING FINGER AND IBR DOMAIN-CONTAINING"/>
    <property type="match status" value="1"/>
</dbReference>
<keyword evidence="8" id="KW-0833">Ubl conjugation pathway</keyword>
<dbReference type="GO" id="GO:0016567">
    <property type="term" value="P:protein ubiquitination"/>
    <property type="evidence" value="ECO:0007669"/>
    <property type="project" value="InterPro"/>
</dbReference>
<name>A0A9P8PIX3_WICPI</name>
<dbReference type="SMART" id="SM00184">
    <property type="entry name" value="RING"/>
    <property type="match status" value="2"/>
</dbReference>
<dbReference type="PROSITE" id="PS50089">
    <property type="entry name" value="ZF_RING_2"/>
    <property type="match status" value="1"/>
</dbReference>
<evidence type="ECO:0000256" key="1">
    <source>
        <dbReference type="ARBA" id="ARBA00001798"/>
    </source>
</evidence>
<comment type="catalytic activity">
    <reaction evidence="1">
        <text>[E2 ubiquitin-conjugating enzyme]-S-ubiquitinyl-L-cysteine + [acceptor protein]-L-lysine = [E2 ubiquitin-conjugating enzyme]-L-cysteine + [acceptor protein]-N(6)-ubiquitinyl-L-lysine.</text>
        <dbReference type="EC" id="2.3.2.31"/>
    </reaction>
</comment>
<keyword evidence="6" id="KW-0677">Repeat</keyword>
<feature type="domain" description="RING-type" evidence="13">
    <location>
        <begin position="185"/>
        <end position="461"/>
    </location>
</feature>
<evidence type="ECO:0000256" key="7">
    <source>
        <dbReference type="ARBA" id="ARBA00022771"/>
    </source>
</evidence>
<dbReference type="Pfam" id="PF01485">
    <property type="entry name" value="IBR"/>
    <property type="match status" value="1"/>
</dbReference>